<accession>A0A1G6JTU9</accession>
<dbReference type="OrthoDB" id="9805309at2"/>
<name>A0A1G6JTU9_9BACT</name>
<gene>
    <name evidence="2" type="ORF">SAMN05216323_102145</name>
</gene>
<dbReference type="EMBL" id="FMYP01000021">
    <property type="protein sequence ID" value="SDC22061.1"/>
    <property type="molecule type" value="Genomic_DNA"/>
</dbReference>
<protein>
    <submittedName>
        <fullName evidence="2">Cro/C1-type HTH DNA-binding domain-containing protein</fullName>
    </submittedName>
</protein>
<dbReference type="RefSeq" id="WP_092437487.1">
    <property type="nucleotide sequence ID" value="NZ_FMYP01000021.1"/>
</dbReference>
<proteinExistence type="predicted"/>
<keyword evidence="2" id="KW-0238">DNA-binding</keyword>
<sequence length="161" mass="18923">MAQWRNLRRNGWRNFDRNNSLNAPKKVAQLRPKRLAQLEPKWVAQLRPFYLLPRICKEKGIESLSRYLTKHGFPYHTIGRLVRIDQQRISFELMERLCKAFYCTPNDLLTVDGSADDLPEAHPLRLLRRTELQANIAGQLHKLPVEKLEQVRQLIDSLEQG</sequence>
<evidence type="ECO:0000313" key="2">
    <source>
        <dbReference type="EMBL" id="SDC22061.1"/>
    </source>
</evidence>
<keyword evidence="3" id="KW-1185">Reference proteome</keyword>
<dbReference type="InterPro" id="IPR001387">
    <property type="entry name" value="Cro/C1-type_HTH"/>
</dbReference>
<dbReference type="AlphaFoldDB" id="A0A1G6JTU9"/>
<evidence type="ECO:0000259" key="1">
    <source>
        <dbReference type="Pfam" id="PF13443"/>
    </source>
</evidence>
<dbReference type="Pfam" id="PF13443">
    <property type="entry name" value="HTH_26"/>
    <property type="match status" value="1"/>
</dbReference>
<evidence type="ECO:0000313" key="3">
    <source>
        <dbReference type="Proteomes" id="UP000199452"/>
    </source>
</evidence>
<dbReference type="GO" id="GO:0003677">
    <property type="term" value="F:DNA binding"/>
    <property type="evidence" value="ECO:0007669"/>
    <property type="project" value="UniProtKB-KW"/>
</dbReference>
<reference evidence="2 3" key="1">
    <citation type="submission" date="2016-09" db="EMBL/GenBank/DDBJ databases">
        <authorList>
            <person name="Capua I."/>
            <person name="De Benedictis P."/>
            <person name="Joannis T."/>
            <person name="Lombin L.H."/>
            <person name="Cattoli G."/>
        </authorList>
    </citation>
    <scope>NUCLEOTIDE SEQUENCE [LARGE SCALE GENOMIC DNA]</scope>
    <source>
        <strain evidence="2 3">A7P-90m</strain>
    </source>
</reference>
<dbReference type="Proteomes" id="UP000199452">
    <property type="component" value="Unassembled WGS sequence"/>
</dbReference>
<feature type="domain" description="HTH cro/C1-type" evidence="1">
    <location>
        <begin position="52"/>
        <end position="111"/>
    </location>
</feature>
<dbReference type="STRING" id="1640674.SAMN05216323_102145"/>
<organism evidence="2 3">
    <name type="scientific">Williamwhitmania taraxaci</name>
    <dbReference type="NCBI Taxonomy" id="1640674"/>
    <lineage>
        <taxon>Bacteria</taxon>
        <taxon>Pseudomonadati</taxon>
        <taxon>Bacteroidota</taxon>
        <taxon>Bacteroidia</taxon>
        <taxon>Bacteroidales</taxon>
        <taxon>Williamwhitmaniaceae</taxon>
        <taxon>Williamwhitmania</taxon>
    </lineage>
</organism>